<accession>A0ACC2MZV7</accession>
<dbReference type="EMBL" id="CM056744">
    <property type="protein sequence ID" value="KAJ8664244.1"/>
    <property type="molecule type" value="Genomic_DNA"/>
</dbReference>
<organism evidence="1 2">
    <name type="scientific">Eretmocerus hayati</name>
    <dbReference type="NCBI Taxonomy" id="131215"/>
    <lineage>
        <taxon>Eukaryota</taxon>
        <taxon>Metazoa</taxon>
        <taxon>Ecdysozoa</taxon>
        <taxon>Arthropoda</taxon>
        <taxon>Hexapoda</taxon>
        <taxon>Insecta</taxon>
        <taxon>Pterygota</taxon>
        <taxon>Neoptera</taxon>
        <taxon>Endopterygota</taxon>
        <taxon>Hymenoptera</taxon>
        <taxon>Apocrita</taxon>
        <taxon>Proctotrupomorpha</taxon>
        <taxon>Chalcidoidea</taxon>
        <taxon>Aphelinidae</taxon>
        <taxon>Aphelininae</taxon>
        <taxon>Eretmocerus</taxon>
    </lineage>
</organism>
<evidence type="ECO:0000313" key="2">
    <source>
        <dbReference type="Proteomes" id="UP001239111"/>
    </source>
</evidence>
<proteinExistence type="predicted"/>
<dbReference type="Proteomes" id="UP001239111">
    <property type="component" value="Chromosome 4"/>
</dbReference>
<gene>
    <name evidence="1" type="ORF">QAD02_005906</name>
</gene>
<reference evidence="1" key="1">
    <citation type="submission" date="2023-04" db="EMBL/GenBank/DDBJ databases">
        <title>A chromosome-level genome assembly of the parasitoid wasp Eretmocerus hayati.</title>
        <authorList>
            <person name="Zhong Y."/>
            <person name="Liu S."/>
            <person name="Liu Y."/>
        </authorList>
    </citation>
    <scope>NUCLEOTIDE SEQUENCE</scope>
    <source>
        <strain evidence="1">ZJU_SS_LIU_2023</strain>
    </source>
</reference>
<keyword evidence="2" id="KW-1185">Reference proteome</keyword>
<sequence length="389" mass="44688">MERYILYLTFLSVAFGYATPHYTFDAFEPDEFKLEQAQVIFRHGDRTPRKEEIYKTDPYQPIYQKIGYGELTHMGKIRMEKFGRHLRELFGNFIGENGTDKIFAYHSGSTRTENSLRMVLAGLIRPMYSVFSDIRRSDLPLTLHNDSTEFRFLTTGMKGKCSPQYLKMVEQHLNASIEESKRKEFYGIYIKSVARVTGAKPTPIAMVILYYNLFAVENMGFPRPDWCSRVDCSYLTTFAKLFAKSLTSNDWMKRITAGSLLQRFLDNIRRVDGDGKKLHLYSAHDFQLTALAQTLNFTNVPELPGYGSALIIEKLRGKVDGRIYVRMTMRTGEKIPRTLSLKLQGCELDCPIEVFSALVKPLFPFVDDWKCTSSNFGTPNAANFNVSKE</sequence>
<evidence type="ECO:0000313" key="1">
    <source>
        <dbReference type="EMBL" id="KAJ8664244.1"/>
    </source>
</evidence>
<comment type="caution">
    <text evidence="1">The sequence shown here is derived from an EMBL/GenBank/DDBJ whole genome shotgun (WGS) entry which is preliminary data.</text>
</comment>
<protein>
    <submittedName>
        <fullName evidence="1">Uncharacterized protein</fullName>
    </submittedName>
</protein>
<name>A0ACC2MZV7_9HYME</name>